<feature type="region of interest" description="Disordered" evidence="2">
    <location>
        <begin position="236"/>
        <end position="307"/>
    </location>
</feature>
<gene>
    <name evidence="3" type="ORF">TTEB3V08_LOCUS9229</name>
</gene>
<feature type="compositionally biased region" description="Basic residues" evidence="2">
    <location>
        <begin position="1263"/>
        <end position="1273"/>
    </location>
</feature>
<sequence length="1325" mass="143704">MKREGTRIHQFQNTITKLGQENEALKKQIKALEAAGAGEVQNTLLERLSLLEADNSHLTKEAEVQRNQYERCLDDVANQVVRALLSQKEHRNFGPVTLARMSRDAPSGNIANMAAPTLYSPGVPETPLTSETSISTPSTGDLATPEEDPARARLRRHPVLGRLWEEMKYPPSVGPSVLTSLAGLDPVLWLPLQRPRSLNLQVNTAIAIANINKRRSRPLFAHFNTKKPVVPAMVAGEDEGSESPESGNRDEGYSTMSSDVQGDSVARAAGDSLSASDPRRGLEDLTEESDTVGGSSTPAPAPTRSPSTRLLVVEDAADPDVFYIPLGLALGLTAGNPRHSFPPAKDLLPYQHIMRSFSDSQLYLKLTAAISPYDDAGGNSPYSLSSAAASSTASMLLLDLMAETHPLRRTRATPSLLGEEAGDCEDEEEGWWDTDYVQHWLRLDDTRCSLQQRHRDLVELEYDRAELEDWSMSLSCEDIADWRRPVVVSSLPEHAVTPGLLPSIQENNALELEEDASECLWNNASYLADKSNGELAQLLLNGEAREHGGVPGEGSRKAGWPYGGPVELCGSYSLASPGGSWSSTGTNSEDCCHSYDCSYVGCPGGGYDNSSKRSSAAMSGCSDDAVSVESPAVGTDFTRDFYRLVKFESTKSLASTSSRSLVGNGNASDVGGSLNRRQGPEGVPLKVPSCDREQALQSVLNFIAEQQQYCASREEQDSSVKERPSSLSHEEHFEREPTSTADGGCDSCKRNSAPCGTDRPLGCKDRARVPPLTDETGGKTETVDNLDRCKNGAKRGVEDAPLIKSVHIECGDKSEVSRKIKLPDIVHFDKRDGGGQMHAIIQLETIERLYPDENEVRHLSNKKDRRSEELLLNEQNFSSARNVQGSNRMIIQDPKSNRCVVDFRPSHRHTSTDVDVGVVHAHLEQSPSLKSSVFREEDGVIVLVDALCKNVPQPSGDEYRLDNNSKVVDTSVDIKSVSGCRDISLHPFEGEERSELCPSAPCRMGEILVTVIEEDDEHAPSEVSGCREMSESLTSTVSTPDTVVSPGVRRKQPPHHRRPQDSPELGPPPDVSCPSSGSSVIVLDPTRAASFHERATSKDVIDELNRMIRKGEEAGATGGAPGAAEADRLDLAGCCPTGWVHVEPNIDFSDPKARANLLDEMLPSSGSSNSSGESGDEPADYQHLHRLHRFRRQKKASATRVQPGVLRCPAPSPRPSILGRDDFYVRYGDKEREAVASFDFLEDLSAASSVSGASSSCDGGSSSRRRRHNRRRREGAEGPAPGRCGAVVTTTTPSSEEADDDDDRTGEQISSCAASPSESCGSLEN</sequence>
<feature type="compositionally biased region" description="Low complexity" evidence="2">
    <location>
        <begin position="1164"/>
        <end position="1173"/>
    </location>
</feature>
<dbReference type="PANTHER" id="PTHR21740">
    <property type="entry name" value="NCK-ASSOCIATED PROTEIN 5"/>
    <property type="match status" value="1"/>
</dbReference>
<feature type="compositionally biased region" description="Polar residues" evidence="2">
    <location>
        <begin position="1307"/>
        <end position="1325"/>
    </location>
</feature>
<feature type="region of interest" description="Disordered" evidence="2">
    <location>
        <begin position="759"/>
        <end position="779"/>
    </location>
</feature>
<evidence type="ECO:0008006" key="4">
    <source>
        <dbReference type="Google" id="ProtNLM"/>
    </source>
</evidence>
<feature type="compositionally biased region" description="Low complexity" evidence="2">
    <location>
        <begin position="295"/>
        <end position="307"/>
    </location>
</feature>
<evidence type="ECO:0000256" key="1">
    <source>
        <dbReference type="SAM" id="Coils"/>
    </source>
</evidence>
<organism evidence="3">
    <name type="scientific">Timema tahoe</name>
    <dbReference type="NCBI Taxonomy" id="61484"/>
    <lineage>
        <taxon>Eukaryota</taxon>
        <taxon>Metazoa</taxon>
        <taxon>Ecdysozoa</taxon>
        <taxon>Arthropoda</taxon>
        <taxon>Hexapoda</taxon>
        <taxon>Insecta</taxon>
        <taxon>Pterygota</taxon>
        <taxon>Neoptera</taxon>
        <taxon>Polyneoptera</taxon>
        <taxon>Phasmatodea</taxon>
        <taxon>Timematodea</taxon>
        <taxon>Timematoidea</taxon>
        <taxon>Timematidae</taxon>
        <taxon>Timema</taxon>
    </lineage>
</organism>
<feature type="compositionally biased region" description="Basic residues" evidence="2">
    <location>
        <begin position="1048"/>
        <end position="1058"/>
    </location>
</feature>
<evidence type="ECO:0000313" key="3">
    <source>
        <dbReference type="EMBL" id="CAD7461317.1"/>
    </source>
</evidence>
<feature type="compositionally biased region" description="Polar residues" evidence="2">
    <location>
        <begin position="127"/>
        <end position="141"/>
    </location>
</feature>
<dbReference type="PANTHER" id="PTHR21740:SF8">
    <property type="entry name" value="NCK-ASSOCIATED PROTEIN 5"/>
    <property type="match status" value="1"/>
</dbReference>
<accession>A0A7R9NYY7</accession>
<feature type="region of interest" description="Disordered" evidence="2">
    <location>
        <begin position="119"/>
        <end position="150"/>
    </location>
</feature>
<reference evidence="3" key="1">
    <citation type="submission" date="2020-11" db="EMBL/GenBank/DDBJ databases">
        <authorList>
            <person name="Tran Van P."/>
        </authorList>
    </citation>
    <scope>NUCLEOTIDE SEQUENCE</scope>
</reference>
<keyword evidence="1" id="KW-0175">Coiled coil</keyword>
<dbReference type="InterPro" id="IPR026163">
    <property type="entry name" value="Nckap5l"/>
</dbReference>
<feature type="compositionally biased region" description="Basic and acidic residues" evidence="2">
    <location>
        <begin position="713"/>
        <end position="737"/>
    </location>
</feature>
<dbReference type="EMBL" id="OE004627">
    <property type="protein sequence ID" value="CAD7461317.1"/>
    <property type="molecule type" value="Genomic_DNA"/>
</dbReference>
<proteinExistence type="predicted"/>
<feature type="region of interest" description="Disordered" evidence="2">
    <location>
        <begin position="1016"/>
        <end position="1079"/>
    </location>
</feature>
<protein>
    <recommendedName>
        <fullName evidence="4">Nck-associated protein 5</fullName>
    </recommendedName>
</protein>
<feature type="region of interest" description="Disordered" evidence="2">
    <location>
        <begin position="713"/>
        <end position="747"/>
    </location>
</feature>
<evidence type="ECO:0000256" key="2">
    <source>
        <dbReference type="SAM" id="MobiDB-lite"/>
    </source>
</evidence>
<feature type="region of interest" description="Disordered" evidence="2">
    <location>
        <begin position="1249"/>
        <end position="1325"/>
    </location>
</feature>
<name>A0A7R9NYY7_9NEOP</name>
<feature type="region of interest" description="Disordered" evidence="2">
    <location>
        <begin position="656"/>
        <end position="685"/>
    </location>
</feature>
<feature type="compositionally biased region" description="Low complexity" evidence="2">
    <location>
        <begin position="1032"/>
        <end position="1047"/>
    </location>
</feature>
<feature type="region of interest" description="Disordered" evidence="2">
    <location>
        <begin position="1191"/>
        <end position="1213"/>
    </location>
</feature>
<feature type="coiled-coil region" evidence="1">
    <location>
        <begin position="8"/>
        <end position="68"/>
    </location>
</feature>
<feature type="region of interest" description="Disordered" evidence="2">
    <location>
        <begin position="1160"/>
        <end position="1179"/>
    </location>
</feature>
<feature type="compositionally biased region" description="Low complexity" evidence="2">
    <location>
        <begin position="1249"/>
        <end position="1262"/>
    </location>
</feature>